<accession>E0S829</accession>
<dbReference type="PANTHER" id="PTHR20275">
    <property type="entry name" value="NAD KINASE"/>
    <property type="match status" value="1"/>
</dbReference>
<dbReference type="GO" id="GO:0003951">
    <property type="term" value="F:NAD+ kinase activity"/>
    <property type="evidence" value="ECO:0007669"/>
    <property type="project" value="InterPro"/>
</dbReference>
<keyword evidence="6" id="KW-0067">ATP-binding</keyword>
<dbReference type="EMBL" id="CP001948">
    <property type="protein sequence ID" value="ADM11864.1"/>
    <property type="molecule type" value="Genomic_DNA"/>
</dbReference>
<evidence type="ECO:0000256" key="2">
    <source>
        <dbReference type="ARBA" id="ARBA00022490"/>
    </source>
</evidence>
<comment type="similarity">
    <text evidence="1">Belongs to the NAD kinase family.</text>
</comment>
<keyword evidence="3" id="KW-0808">Transferase</keyword>
<sequence length="239" mass="26812">MGRFLLVTKNDVNEELIERVKSSLDCDVYDHGINYDGIIVIGGDGTVLRAIAPYRDPPVVYAINRGKVGFLCPISYSSVDELIARLRGNGEIKFMETKRLCLQPKHYFLNEAIIKPSSLGLGTFKIFIDDTMIELRGDAVIVSTRIGSSAYNASLNGPLLLDEGIVINVVAPNRCNFKPIVCRMGTRIRVEIDRDPQIILDGIVCEEKSFDVCYDGSSVRFGYLNHYDRQKQIEELFLL</sequence>
<dbReference type="InterPro" id="IPR017437">
    <property type="entry name" value="ATP-NAD_kinase_PpnK-typ_C"/>
</dbReference>
<dbReference type="InterPro" id="IPR017438">
    <property type="entry name" value="ATP-NAD_kinase_N"/>
</dbReference>
<proteinExistence type="inferred from homology"/>
<dbReference type="OrthoDB" id="24581at2759"/>
<dbReference type="Proteomes" id="UP000002313">
    <property type="component" value="Chromosome VII"/>
</dbReference>
<evidence type="ECO:0000256" key="4">
    <source>
        <dbReference type="ARBA" id="ARBA00022741"/>
    </source>
</evidence>
<organism evidence="9 10">
    <name type="scientific">Encephalitozoon intestinalis (strain ATCC 50506)</name>
    <name type="common">Microsporidian parasite</name>
    <name type="synonym">Septata intestinalis</name>
    <dbReference type="NCBI Taxonomy" id="876142"/>
    <lineage>
        <taxon>Eukaryota</taxon>
        <taxon>Fungi</taxon>
        <taxon>Fungi incertae sedis</taxon>
        <taxon>Microsporidia</taxon>
        <taxon>Unikaryonidae</taxon>
        <taxon>Encephalitozoon</taxon>
    </lineage>
</organism>
<keyword evidence="5" id="KW-0418">Kinase</keyword>
<keyword evidence="4" id="KW-0547">Nucleotide-binding</keyword>
<dbReference type="SUPFAM" id="SSF111331">
    <property type="entry name" value="NAD kinase/diacylglycerol kinase-like"/>
    <property type="match status" value="1"/>
</dbReference>
<evidence type="ECO:0000256" key="6">
    <source>
        <dbReference type="ARBA" id="ARBA00022840"/>
    </source>
</evidence>
<evidence type="ECO:0000313" key="10">
    <source>
        <dbReference type="Proteomes" id="UP000002313"/>
    </source>
</evidence>
<dbReference type="GO" id="GO:0005524">
    <property type="term" value="F:ATP binding"/>
    <property type="evidence" value="ECO:0007669"/>
    <property type="project" value="UniProtKB-KW"/>
</dbReference>
<dbReference type="Pfam" id="PF20143">
    <property type="entry name" value="NAD_kinase_C"/>
    <property type="match status" value="1"/>
</dbReference>
<dbReference type="GO" id="GO:0019674">
    <property type="term" value="P:NAD+ metabolic process"/>
    <property type="evidence" value="ECO:0007669"/>
    <property type="project" value="InterPro"/>
</dbReference>
<reference evidence="9 10" key="1">
    <citation type="journal article" date="2010" name="Nat. Commun.">
        <title>The complete sequence of the smallest known nuclear genome from the microsporidian Encephalitozoon intestinalis.</title>
        <authorList>
            <person name="Corradi N."/>
            <person name="Pombert J.-F."/>
            <person name="Farinelli L."/>
            <person name="Didier E.S."/>
            <person name="Keeling P.J."/>
        </authorList>
    </citation>
    <scope>NUCLEOTIDE SEQUENCE [LARGE SCALE GENOMIC DNA]</scope>
    <source>
        <strain evidence="9 10">ATCC 50506</strain>
    </source>
</reference>
<dbReference type="InterPro" id="IPR016064">
    <property type="entry name" value="NAD/diacylglycerol_kinase_sf"/>
</dbReference>
<dbReference type="KEGG" id="ein:Eint_071010"/>
<keyword evidence="2" id="KW-0963">Cytoplasm</keyword>
<reference evidence="9 10" key="2">
    <citation type="journal article" date="2012" name="Proc. Natl. Acad. Sci. U.S.A.">
        <title>Gain and loss of multiple functionally related, horizontally transferred genes in the reduced genomes of two microsporidian parasites.</title>
        <authorList>
            <person name="Pombert J.-F."/>
            <person name="Selman M."/>
            <person name="Burki F."/>
            <person name="Bardell F.T."/>
            <person name="Farinelli L."/>
            <person name="Solter L.F."/>
            <person name="Whitman D.W."/>
            <person name="Weiss L.M."/>
            <person name="Corradi N."/>
            <person name="Keeling P.J."/>
        </authorList>
    </citation>
    <scope>NUCLEOTIDE SEQUENCE [LARGE SCALE GENOMIC DNA]</scope>
    <source>
        <strain evidence="9 10">ATCC 50506</strain>
    </source>
</reference>
<evidence type="ECO:0000256" key="1">
    <source>
        <dbReference type="ARBA" id="ARBA00010995"/>
    </source>
</evidence>
<evidence type="ECO:0000256" key="3">
    <source>
        <dbReference type="ARBA" id="ARBA00022679"/>
    </source>
</evidence>
<keyword evidence="7" id="KW-0521">NADP</keyword>
<dbReference type="Gene3D" id="3.40.50.10330">
    <property type="entry name" value="Probable inorganic polyphosphate/atp-NAD kinase, domain 1"/>
    <property type="match status" value="1"/>
</dbReference>
<dbReference type="GeneID" id="9698043"/>
<evidence type="ECO:0000256" key="7">
    <source>
        <dbReference type="ARBA" id="ARBA00022857"/>
    </source>
</evidence>
<gene>
    <name evidence="9" type="ORF">Eint_071010</name>
</gene>
<dbReference type="HOGENOM" id="CLU_008831_5_0_1"/>
<evidence type="ECO:0000256" key="8">
    <source>
        <dbReference type="ARBA" id="ARBA00023027"/>
    </source>
</evidence>
<protein>
    <submittedName>
        <fullName evidence="9">NadF-like NAD kinase</fullName>
    </submittedName>
</protein>
<dbReference type="PANTHER" id="PTHR20275:SF43">
    <property type="entry name" value="BIFUNCTIONAL NADP PHOSPHATASE_NAD KINASE"/>
    <property type="match status" value="1"/>
</dbReference>
<dbReference type="AlphaFoldDB" id="E0S829"/>
<keyword evidence="8" id="KW-0520">NAD</keyword>
<evidence type="ECO:0000256" key="5">
    <source>
        <dbReference type="ARBA" id="ARBA00022777"/>
    </source>
</evidence>
<dbReference type="Pfam" id="PF01513">
    <property type="entry name" value="NAD_kinase"/>
    <property type="match status" value="1"/>
</dbReference>
<dbReference type="RefSeq" id="XP_003073224.1">
    <property type="nucleotide sequence ID" value="XM_003073178.1"/>
</dbReference>
<dbReference type="InterPro" id="IPR002504">
    <property type="entry name" value="NADK"/>
</dbReference>
<dbReference type="VEuPathDB" id="MicrosporidiaDB:Eint_071010"/>
<name>E0S829_ENCIT</name>
<evidence type="ECO:0000313" key="9">
    <source>
        <dbReference type="EMBL" id="ADM11864.1"/>
    </source>
</evidence>
<keyword evidence="10" id="KW-1185">Reference proteome</keyword>
<dbReference type="Gene3D" id="2.60.200.30">
    <property type="entry name" value="Probable inorganic polyphosphate/atp-NAD kinase, domain 2"/>
    <property type="match status" value="1"/>
</dbReference>
<dbReference type="GO" id="GO:0006741">
    <property type="term" value="P:NADP+ biosynthetic process"/>
    <property type="evidence" value="ECO:0007669"/>
    <property type="project" value="InterPro"/>
</dbReference>